<evidence type="ECO:0000259" key="2">
    <source>
        <dbReference type="Pfam" id="PF26628"/>
    </source>
</evidence>
<dbReference type="GO" id="GO:0004553">
    <property type="term" value="F:hydrolase activity, hydrolyzing O-glycosyl compounds"/>
    <property type="evidence" value="ECO:0007669"/>
    <property type="project" value="UniProtKB-ARBA"/>
</dbReference>
<feature type="domain" description="DUF8202" evidence="2">
    <location>
        <begin position="344"/>
        <end position="422"/>
    </location>
</feature>
<dbReference type="Gene3D" id="2.60.40.4070">
    <property type="match status" value="1"/>
</dbReference>
<dbReference type="Gene3D" id="2.60.120.200">
    <property type="match status" value="1"/>
</dbReference>
<dbReference type="STRING" id="153721.MYP_2078"/>
<evidence type="ECO:0000256" key="1">
    <source>
        <dbReference type="SAM" id="SignalP"/>
    </source>
</evidence>
<organism evidence="3 4">
    <name type="scientific">Sporocytophaga myxococcoides</name>
    <dbReference type="NCBI Taxonomy" id="153721"/>
    <lineage>
        <taxon>Bacteria</taxon>
        <taxon>Pseudomonadati</taxon>
        <taxon>Bacteroidota</taxon>
        <taxon>Cytophagia</taxon>
        <taxon>Cytophagales</taxon>
        <taxon>Cytophagaceae</taxon>
        <taxon>Sporocytophaga</taxon>
    </lineage>
</organism>
<dbReference type="InterPro" id="IPR013320">
    <property type="entry name" value="ConA-like_dom_sf"/>
</dbReference>
<sequence length="538" mass="58755">MRSYILTSLFLCLSFIAQAQTGPAGVGMNDGSSSLKLWLDAGNGTFSDTLQKSSAKPGDKILFWKDLSGSNNHVMSGSDTTNPVLTTSNPLLNNQDGIRFFRNDGKGNKKNFLVSKSFSKTNDITIYCIFHALTKAGGTNVSPFKATNYDSNMWYFGAGLVDGGANGFTNDISLAFCDTSIAAGAGDSTSSTDYCVKAPASLNKTYFAVLQKEAWTGKLKIGHNTNTDSVFQAGTQPINVPTRYYIGSTSNAKANTEPSFFDGYIACVLVYNKILSSAEKIILENYLSAKYNIPLKDNDIYQFDEPHSGNFDFELVGIGKANDGTAQLSARGDGMIELLNISELSKGEFMFIANNGKSLTSAKDNLPIGIQYRLDREWICSKIGKSSKVDLIIDPKNISAIDSKDIRLIIDTDNDGSYTMEKIGEGVIEISEVTRDGRYVFRGVDLKHGNRFTLGKVNTDFINSEADYFSPNGDGVSDTYYISCAGKANIYDRNGKRIKTLTTPAFWDGTNDRGELLAPGLYFLNINEDLQKTVTLIR</sequence>
<dbReference type="Pfam" id="PF13585">
    <property type="entry name" value="CHU_C"/>
    <property type="match status" value="1"/>
</dbReference>
<dbReference type="SUPFAM" id="SSF49899">
    <property type="entry name" value="Concanavalin A-like lectins/glucanases"/>
    <property type="match status" value="1"/>
</dbReference>
<evidence type="ECO:0000313" key="4">
    <source>
        <dbReference type="Proteomes" id="UP000030185"/>
    </source>
</evidence>
<dbReference type="Proteomes" id="UP000030185">
    <property type="component" value="Unassembled WGS sequence"/>
</dbReference>
<proteinExistence type="predicted"/>
<dbReference type="Pfam" id="PF26628">
    <property type="entry name" value="DUF8202"/>
    <property type="match status" value="1"/>
</dbReference>
<feature type="chain" id="PRO_5001944946" description="DUF8202 domain-containing protein" evidence="1">
    <location>
        <begin position="20"/>
        <end position="538"/>
    </location>
</feature>
<dbReference type="GO" id="GO:0005975">
    <property type="term" value="P:carbohydrate metabolic process"/>
    <property type="evidence" value="ECO:0007669"/>
    <property type="project" value="UniProtKB-ARBA"/>
</dbReference>
<dbReference type="RefSeq" id="WP_197060049.1">
    <property type="nucleotide sequence ID" value="NZ_BBLT01000003.1"/>
</dbReference>
<reference evidence="3 4" key="1">
    <citation type="submission" date="2014-09" db="EMBL/GenBank/DDBJ databases">
        <title>Sporocytophaga myxococcoides PG-01 genome sequencing.</title>
        <authorList>
            <person name="Liu L."/>
            <person name="Gao P.J."/>
            <person name="Chen G.J."/>
            <person name="Wang L.S."/>
        </authorList>
    </citation>
    <scope>NUCLEOTIDE SEQUENCE [LARGE SCALE GENOMIC DNA]</scope>
    <source>
        <strain evidence="3 4">PG-01</strain>
    </source>
</reference>
<dbReference type="EMBL" id="BBLT01000003">
    <property type="protein sequence ID" value="GAL84850.1"/>
    <property type="molecule type" value="Genomic_DNA"/>
</dbReference>
<keyword evidence="1" id="KW-0732">Signal</keyword>
<protein>
    <recommendedName>
        <fullName evidence="2">DUF8202 domain-containing protein</fullName>
    </recommendedName>
</protein>
<name>A0A098LD63_9BACT</name>
<gene>
    <name evidence="3" type="ORF">MYP_2078</name>
</gene>
<dbReference type="eggNOG" id="COG4886">
    <property type="taxonomic scope" value="Bacteria"/>
</dbReference>
<dbReference type="InterPro" id="IPR058515">
    <property type="entry name" value="DUF8202"/>
</dbReference>
<keyword evidence="4" id="KW-1185">Reference proteome</keyword>
<evidence type="ECO:0000313" key="3">
    <source>
        <dbReference type="EMBL" id="GAL84850.1"/>
    </source>
</evidence>
<dbReference type="AlphaFoldDB" id="A0A098LD63"/>
<accession>A0A098LD63</accession>
<comment type="caution">
    <text evidence="3">The sequence shown here is derived from an EMBL/GenBank/DDBJ whole genome shotgun (WGS) entry which is preliminary data.</text>
</comment>
<feature type="signal peptide" evidence="1">
    <location>
        <begin position="1"/>
        <end position="19"/>
    </location>
</feature>